<evidence type="ECO:0000313" key="2">
    <source>
        <dbReference type="Proteomes" id="UP000693682"/>
    </source>
</evidence>
<proteinExistence type="predicted"/>
<dbReference type="Proteomes" id="UP000693682">
    <property type="component" value="Segment"/>
</dbReference>
<organism evidence="1 2">
    <name type="scientific">Microbacterium phage Honk</name>
    <dbReference type="NCBI Taxonomy" id="2836095"/>
    <lineage>
        <taxon>Viruses</taxon>
        <taxon>Duplodnaviria</taxon>
        <taxon>Heunggongvirae</taxon>
        <taxon>Uroviricota</taxon>
        <taxon>Caudoviricetes</taxon>
        <taxon>Casidaviridae</taxon>
        <taxon>Honkvirus</taxon>
        <taxon>Honkvirus honk</taxon>
    </lineage>
</organism>
<keyword evidence="2" id="KW-1185">Reference proteome</keyword>
<reference evidence="1" key="1">
    <citation type="submission" date="2021-04" db="EMBL/GenBank/DDBJ databases">
        <authorList>
            <person name="Ulbrich M."/>
            <person name="Aldana K.S."/>
            <person name="Brown J.W."/>
            <person name="Campbell D.M."/>
            <person name="Chai A.E."/>
            <person name="Dalson K.A."/>
            <person name="Dembinski E."/>
            <person name="Gomez D.E."/>
            <person name="Gupta K."/>
            <person name="Guyot M."/>
            <person name="Hocutt K.M."/>
            <person name="Holsinger J.M."/>
            <person name="Ibarra L.A."/>
            <person name="Jeon T.-Y."/>
            <person name="Mackenzie M."/>
            <person name="Marquez I.-P.P."/>
            <person name="Mathenge R.W."/>
            <person name="Mo B.F."/>
            <person name="Nelson S."/>
            <person name="Zepeda J."/>
            <person name="Zhang L.J."/>
            <person name="Ngo R."/>
            <person name="Tse V.Y."/>
            <person name="Garlena R.A."/>
            <person name="Russell D.A."/>
            <person name="Pope W.H."/>
            <person name="Jacobs-Sera D."/>
            <person name="Hatfull G.F."/>
            <person name="Reddi K."/>
            <person name="Moberg-Parker J."/>
            <person name="Freise A.C."/>
        </authorList>
    </citation>
    <scope>NUCLEOTIDE SEQUENCE</scope>
</reference>
<name>A0A8F3E8E0_9CAUD</name>
<accession>A0A8F3E8E0</accession>
<protein>
    <submittedName>
        <fullName evidence="1">Uncharacterized protein</fullName>
    </submittedName>
</protein>
<gene>
    <name evidence="1" type="primary">75</name>
    <name evidence="1" type="ORF">SEA_HONK_75</name>
</gene>
<dbReference type="EMBL" id="MW862981">
    <property type="protein sequence ID" value="QWY81898.1"/>
    <property type="molecule type" value="Genomic_DNA"/>
</dbReference>
<evidence type="ECO:0000313" key="1">
    <source>
        <dbReference type="EMBL" id="QWY81898.1"/>
    </source>
</evidence>
<sequence length="121" mass="13297">MALSTADATRIVNLTFHYGGATFTRHGDLLVSGYVVGGLASPLLIPHKRFSPETLVESVDRLAGYHTLGTWEPRDDYGLPGDVVWLEPVDIFTSRDEAETMGRHRGELAIFDLLNGEEIAL</sequence>